<sequence>MTTGTRAGGRRQRRLATAWASQSPVFARLGSSRQLALQARAQLDQSAGGQCGALATEAARWPFTSRARMGGQMPNYGGQFGDVQRPMVNQNMMNMNSMNSMNGMNSMGPMGPMTSMGPGPMNGMGPGPMGQGMQGKMGMQMQQGMIPNGMYVRGMNPSMMGGRAAPYPSPAMHMAQKRAGQFPGAMPAQYGGAQYGAAHPQMAQRGAANQYGQYPVQQPLPSQFPPNQPGKRVGGPPMTSLVEL</sequence>
<organism evidence="2 3">
    <name type="scientific">Amphibalanus amphitrite</name>
    <name type="common">Striped barnacle</name>
    <name type="synonym">Balanus amphitrite</name>
    <dbReference type="NCBI Taxonomy" id="1232801"/>
    <lineage>
        <taxon>Eukaryota</taxon>
        <taxon>Metazoa</taxon>
        <taxon>Ecdysozoa</taxon>
        <taxon>Arthropoda</taxon>
        <taxon>Crustacea</taxon>
        <taxon>Multicrustacea</taxon>
        <taxon>Cirripedia</taxon>
        <taxon>Thoracica</taxon>
        <taxon>Thoracicalcarea</taxon>
        <taxon>Balanomorpha</taxon>
        <taxon>Balanoidea</taxon>
        <taxon>Balanidae</taxon>
        <taxon>Amphibalaninae</taxon>
        <taxon>Amphibalanus</taxon>
    </lineage>
</organism>
<evidence type="ECO:0000313" key="2">
    <source>
        <dbReference type="EMBL" id="KAF0292261.1"/>
    </source>
</evidence>
<gene>
    <name evidence="2" type="ORF">FJT64_009723</name>
</gene>
<protein>
    <submittedName>
        <fullName evidence="2">Uncharacterized protein</fullName>
    </submittedName>
</protein>
<evidence type="ECO:0000313" key="3">
    <source>
        <dbReference type="Proteomes" id="UP000440578"/>
    </source>
</evidence>
<reference evidence="2 3" key="1">
    <citation type="submission" date="2019-07" db="EMBL/GenBank/DDBJ databases">
        <title>Draft genome assembly of a fouling barnacle, Amphibalanus amphitrite (Darwin, 1854): The first reference genome for Thecostraca.</title>
        <authorList>
            <person name="Kim W."/>
        </authorList>
    </citation>
    <scope>NUCLEOTIDE SEQUENCE [LARGE SCALE GENOMIC DNA]</scope>
    <source>
        <strain evidence="2">SNU_AA5</strain>
        <tissue evidence="2">Soma without cirri and trophi</tissue>
    </source>
</reference>
<dbReference type="EMBL" id="VIIS01001825">
    <property type="protein sequence ID" value="KAF0292261.1"/>
    <property type="molecule type" value="Genomic_DNA"/>
</dbReference>
<name>A0A6A4VSI1_AMPAM</name>
<dbReference type="Proteomes" id="UP000440578">
    <property type="component" value="Unassembled WGS sequence"/>
</dbReference>
<evidence type="ECO:0000256" key="1">
    <source>
        <dbReference type="SAM" id="MobiDB-lite"/>
    </source>
</evidence>
<proteinExistence type="predicted"/>
<dbReference type="OrthoDB" id="27975at2759"/>
<feature type="region of interest" description="Disordered" evidence="1">
    <location>
        <begin position="214"/>
        <end position="244"/>
    </location>
</feature>
<comment type="caution">
    <text evidence="2">The sequence shown here is derived from an EMBL/GenBank/DDBJ whole genome shotgun (WGS) entry which is preliminary data.</text>
</comment>
<keyword evidence="3" id="KW-1185">Reference proteome</keyword>
<dbReference type="AlphaFoldDB" id="A0A6A4VSI1"/>
<accession>A0A6A4VSI1</accession>